<protein>
    <recommendedName>
        <fullName evidence="7">Putative tartrate transporter</fullName>
    </recommendedName>
</protein>
<sequence>MNTSTATPAALPSHAVSKEDSVYARVSRRIVPLIMLCYVVAYLDRVNVGFAKLQMSQALNFSETVYGLGAGIFFIGYFLFEVPSNLLMNKIGARIWIARIMITWGLISGAFAFVQTPTQFYVMRFLLGLAEAGFYPGIILYLTYWYPSHRRARIVAMFMAAIPISGIFGNPLSGWIMSAFHGTGVGGGWQGWQWMFVIEAVPAVLVGLLVLWKFDDSIRKAKWLSEDEKQILETNIAADNKGKTEHPGIGKVFSDPRVWMMSLIYFTFVMGQYGLTFWMPTLVKNAGVKDTFMVGVLSAIPYLCAAITMVLIGRSADARRERRWHLVVPALMGAVGFAVVATAGHNVVLSIVFLSLAAAGVLTCAPLFWSLPTAFLQGTAAAAGIAAINSVGNLAGFVSPYMIGALKDMTGSTSAGMYALAGVLVLGCIAVLRTPPKLVNK</sequence>
<dbReference type="InterPro" id="IPR036259">
    <property type="entry name" value="MFS_trans_sf"/>
</dbReference>
<feature type="domain" description="Major facilitator superfamily (MFS) profile" evidence="9">
    <location>
        <begin position="30"/>
        <end position="439"/>
    </location>
</feature>
<keyword evidence="3 8" id="KW-0812">Transmembrane</keyword>
<keyword evidence="4 8" id="KW-1133">Transmembrane helix</keyword>
<evidence type="ECO:0000256" key="6">
    <source>
        <dbReference type="ARBA" id="ARBA00058119"/>
    </source>
</evidence>
<dbReference type="FunFam" id="1.20.1250.20:FF:000126">
    <property type="entry name" value="MFS transporter permease"/>
    <property type="match status" value="1"/>
</dbReference>
<feature type="transmembrane region" description="Helical" evidence="8">
    <location>
        <begin position="415"/>
        <end position="432"/>
    </location>
</feature>
<reference evidence="10 11" key="1">
    <citation type="submission" date="2023-07" db="EMBL/GenBank/DDBJ databases">
        <authorList>
            <person name="Peeters C."/>
        </authorList>
    </citation>
    <scope>NUCLEOTIDE SEQUENCE [LARGE SCALE GENOMIC DNA]</scope>
    <source>
        <strain evidence="10 11">LMG 18096</strain>
    </source>
</reference>
<feature type="transmembrane region" description="Helical" evidence="8">
    <location>
        <begin position="26"/>
        <end position="44"/>
    </location>
</feature>
<feature type="transmembrane region" description="Helical" evidence="8">
    <location>
        <begin position="192"/>
        <end position="212"/>
    </location>
</feature>
<feature type="transmembrane region" description="Helical" evidence="8">
    <location>
        <begin position="291"/>
        <end position="312"/>
    </location>
</feature>
<dbReference type="InterPro" id="IPR011701">
    <property type="entry name" value="MFS"/>
</dbReference>
<feature type="transmembrane region" description="Helical" evidence="8">
    <location>
        <begin position="324"/>
        <end position="341"/>
    </location>
</feature>
<dbReference type="PANTHER" id="PTHR43791">
    <property type="entry name" value="PERMEASE-RELATED"/>
    <property type="match status" value="1"/>
</dbReference>
<feature type="transmembrane region" description="Helical" evidence="8">
    <location>
        <begin position="258"/>
        <end position="279"/>
    </location>
</feature>
<dbReference type="Gene3D" id="1.20.1250.20">
    <property type="entry name" value="MFS general substrate transporter like domains"/>
    <property type="match status" value="2"/>
</dbReference>
<evidence type="ECO:0000256" key="7">
    <source>
        <dbReference type="ARBA" id="ARBA00074139"/>
    </source>
</evidence>
<feature type="transmembrane region" description="Helical" evidence="8">
    <location>
        <begin position="154"/>
        <end position="172"/>
    </location>
</feature>
<evidence type="ECO:0000313" key="11">
    <source>
        <dbReference type="Proteomes" id="UP001189663"/>
    </source>
</evidence>
<gene>
    <name evidence="10" type="primary">nicT_2</name>
    <name evidence="10" type="ORF">LMG18096_02667</name>
</gene>
<dbReference type="RefSeq" id="WP_024977013.1">
    <property type="nucleotide sequence ID" value="NZ_CATZAT010000004.1"/>
</dbReference>
<dbReference type="InterPro" id="IPR020846">
    <property type="entry name" value="MFS_dom"/>
</dbReference>
<evidence type="ECO:0000256" key="2">
    <source>
        <dbReference type="ARBA" id="ARBA00022448"/>
    </source>
</evidence>
<organism evidence="10 11">
    <name type="scientific">Ralstonia holmesii</name>
    <dbReference type="NCBI Taxonomy" id="3058602"/>
    <lineage>
        <taxon>Bacteria</taxon>
        <taxon>Pseudomonadati</taxon>
        <taxon>Pseudomonadota</taxon>
        <taxon>Betaproteobacteria</taxon>
        <taxon>Burkholderiales</taxon>
        <taxon>Burkholderiaceae</taxon>
        <taxon>Ralstonia</taxon>
    </lineage>
</organism>
<dbReference type="PROSITE" id="PS50850">
    <property type="entry name" value="MFS"/>
    <property type="match status" value="1"/>
</dbReference>
<evidence type="ECO:0000256" key="3">
    <source>
        <dbReference type="ARBA" id="ARBA00022692"/>
    </source>
</evidence>
<dbReference type="FunFam" id="1.20.1250.20:FF:000018">
    <property type="entry name" value="MFS transporter permease"/>
    <property type="match status" value="1"/>
</dbReference>
<dbReference type="PANTHER" id="PTHR43791:SF36">
    <property type="entry name" value="TRANSPORTER, PUTATIVE (AFU_ORTHOLOGUE AFUA_6G08340)-RELATED"/>
    <property type="match status" value="1"/>
</dbReference>
<dbReference type="SUPFAM" id="SSF103473">
    <property type="entry name" value="MFS general substrate transporter"/>
    <property type="match status" value="1"/>
</dbReference>
<name>A0ABC8QCI7_9RALS</name>
<dbReference type="AlphaFoldDB" id="A0ABC8QCI7"/>
<feature type="transmembrane region" description="Helical" evidence="8">
    <location>
        <begin position="120"/>
        <end position="142"/>
    </location>
</feature>
<evidence type="ECO:0000256" key="5">
    <source>
        <dbReference type="ARBA" id="ARBA00023136"/>
    </source>
</evidence>
<evidence type="ECO:0000259" key="9">
    <source>
        <dbReference type="PROSITE" id="PS50850"/>
    </source>
</evidence>
<evidence type="ECO:0000256" key="1">
    <source>
        <dbReference type="ARBA" id="ARBA00004141"/>
    </source>
</evidence>
<dbReference type="EMBL" id="CATZAT010000004">
    <property type="protein sequence ID" value="CAJ0792327.1"/>
    <property type="molecule type" value="Genomic_DNA"/>
</dbReference>
<dbReference type="Pfam" id="PF07690">
    <property type="entry name" value="MFS_1"/>
    <property type="match status" value="1"/>
</dbReference>
<evidence type="ECO:0000313" key="10">
    <source>
        <dbReference type="EMBL" id="CAJ0792327.1"/>
    </source>
</evidence>
<keyword evidence="5 8" id="KW-0472">Membrane</keyword>
<feature type="transmembrane region" description="Helical" evidence="8">
    <location>
        <begin position="381"/>
        <end position="403"/>
    </location>
</feature>
<comment type="subcellular location">
    <subcellularLocation>
        <location evidence="1">Membrane</location>
        <topology evidence="1">Multi-pass membrane protein</topology>
    </subcellularLocation>
</comment>
<feature type="transmembrane region" description="Helical" evidence="8">
    <location>
        <begin position="347"/>
        <end position="369"/>
    </location>
</feature>
<feature type="transmembrane region" description="Helical" evidence="8">
    <location>
        <begin position="95"/>
        <end position="114"/>
    </location>
</feature>
<dbReference type="CDD" id="cd17319">
    <property type="entry name" value="MFS_ExuT_GudP_like"/>
    <property type="match status" value="1"/>
</dbReference>
<dbReference type="GO" id="GO:0016020">
    <property type="term" value="C:membrane"/>
    <property type="evidence" value="ECO:0007669"/>
    <property type="project" value="UniProtKB-SubCell"/>
</dbReference>
<evidence type="ECO:0000256" key="8">
    <source>
        <dbReference type="SAM" id="Phobius"/>
    </source>
</evidence>
<comment type="caution">
    <text evidence="10">The sequence shown here is derived from an EMBL/GenBank/DDBJ whole genome shotgun (WGS) entry which is preliminary data.</text>
</comment>
<accession>A0ABC8QCI7</accession>
<comment type="function">
    <text evidence="6">Component of the tartrate utilization system and may allow entry of tartrate and tartrate dehydrogenase.</text>
</comment>
<proteinExistence type="predicted"/>
<feature type="transmembrane region" description="Helical" evidence="8">
    <location>
        <begin position="64"/>
        <end position="83"/>
    </location>
</feature>
<keyword evidence="2" id="KW-0813">Transport</keyword>
<dbReference type="Proteomes" id="UP001189663">
    <property type="component" value="Unassembled WGS sequence"/>
</dbReference>
<evidence type="ECO:0000256" key="4">
    <source>
        <dbReference type="ARBA" id="ARBA00022989"/>
    </source>
</evidence>
<keyword evidence="11" id="KW-1185">Reference proteome</keyword>